<dbReference type="KEGG" id="vta:A2519"/>
<dbReference type="Proteomes" id="UP000235828">
    <property type="component" value="Chromosome A"/>
</dbReference>
<evidence type="ECO:0000313" key="1">
    <source>
        <dbReference type="EMBL" id="SON50498.1"/>
    </source>
</evidence>
<sequence>MSDIYKIETYSETCAQIILESVERSGGRAVIRGWAVLTNHEFTASQAQHILSLVSRTSDDISADDFAAWIQIKLAA</sequence>
<reference evidence="1 2" key="1">
    <citation type="submission" date="2017-10" db="EMBL/GenBank/DDBJ databases">
        <authorList>
            <person name="Banno H."/>
            <person name="Chua N.-H."/>
        </authorList>
    </citation>
    <scope>NUCLEOTIDE SEQUENCE [LARGE SCALE GENOMIC DNA]</scope>
    <source>
        <strain evidence="1">Vibrio tapetis CECT4600</strain>
    </source>
</reference>
<keyword evidence="2" id="KW-1185">Reference proteome</keyword>
<gene>
    <name evidence="1" type="ORF">VTAP4600_A2519</name>
</gene>
<dbReference type="EMBL" id="LT960611">
    <property type="protein sequence ID" value="SON50498.1"/>
    <property type="molecule type" value="Genomic_DNA"/>
</dbReference>
<dbReference type="RefSeq" id="WP_102522975.1">
    <property type="nucleotide sequence ID" value="NZ_LT960611.1"/>
</dbReference>
<proteinExistence type="predicted"/>
<protein>
    <submittedName>
        <fullName evidence="1">Uncharacterized protein</fullName>
    </submittedName>
</protein>
<evidence type="ECO:0000313" key="2">
    <source>
        <dbReference type="Proteomes" id="UP000235828"/>
    </source>
</evidence>
<organism evidence="1 2">
    <name type="scientific">Vibrio tapetis subsp. tapetis</name>
    <dbReference type="NCBI Taxonomy" id="1671868"/>
    <lineage>
        <taxon>Bacteria</taxon>
        <taxon>Pseudomonadati</taxon>
        <taxon>Pseudomonadota</taxon>
        <taxon>Gammaproteobacteria</taxon>
        <taxon>Vibrionales</taxon>
        <taxon>Vibrionaceae</taxon>
        <taxon>Vibrio</taxon>
    </lineage>
</organism>
<dbReference type="OrthoDB" id="5879423at2"/>
<name>A0A2N8ZF33_9VIBR</name>
<accession>A0A2N8ZF33</accession>
<dbReference type="AlphaFoldDB" id="A0A2N8ZF33"/>